<dbReference type="STRING" id="394096.DB31_3772"/>
<dbReference type="AlphaFoldDB" id="A0A085W4P5"/>
<accession>A0A085W4P5</accession>
<evidence type="ECO:0000313" key="2">
    <source>
        <dbReference type="Proteomes" id="UP000028725"/>
    </source>
</evidence>
<name>A0A085W4P5_9BACT</name>
<organism evidence="1 2">
    <name type="scientific">Hyalangium minutum</name>
    <dbReference type="NCBI Taxonomy" id="394096"/>
    <lineage>
        <taxon>Bacteria</taxon>
        <taxon>Pseudomonadati</taxon>
        <taxon>Myxococcota</taxon>
        <taxon>Myxococcia</taxon>
        <taxon>Myxococcales</taxon>
        <taxon>Cystobacterineae</taxon>
        <taxon>Archangiaceae</taxon>
        <taxon>Hyalangium</taxon>
    </lineage>
</organism>
<dbReference type="EMBL" id="JMCB01000020">
    <property type="protein sequence ID" value="KFE62658.1"/>
    <property type="molecule type" value="Genomic_DNA"/>
</dbReference>
<gene>
    <name evidence="1" type="ORF">DB31_3772</name>
</gene>
<protein>
    <submittedName>
        <fullName evidence="1">Uncharacterized protein</fullName>
    </submittedName>
</protein>
<dbReference type="Proteomes" id="UP000028725">
    <property type="component" value="Unassembled WGS sequence"/>
</dbReference>
<proteinExistence type="predicted"/>
<evidence type="ECO:0000313" key="1">
    <source>
        <dbReference type="EMBL" id="KFE62658.1"/>
    </source>
</evidence>
<comment type="caution">
    <text evidence="1">The sequence shown here is derived from an EMBL/GenBank/DDBJ whole genome shotgun (WGS) entry which is preliminary data.</text>
</comment>
<dbReference type="RefSeq" id="WP_044196906.1">
    <property type="nucleotide sequence ID" value="NZ_JMCB01000020.1"/>
</dbReference>
<keyword evidence="2" id="KW-1185">Reference proteome</keyword>
<reference evidence="1 2" key="1">
    <citation type="submission" date="2014-04" db="EMBL/GenBank/DDBJ databases">
        <title>Genome assembly of Hyalangium minutum DSM 14724.</title>
        <authorList>
            <person name="Sharma G."/>
            <person name="Subramanian S."/>
        </authorList>
    </citation>
    <scope>NUCLEOTIDE SEQUENCE [LARGE SCALE GENOMIC DNA]</scope>
    <source>
        <strain evidence="1 2">DSM 14724</strain>
    </source>
</reference>
<sequence length="199" mass="22577">MTTPSAWNEDLRALRHAAEQRDWNGCRAASERLLLRLSPRRALGLSRDYLLRRLFVFEKHQPQVHWPREFIEATDGDSSHAKTSWPEAEDDFAGPGANNFTSAVEALWKAGRLLGDAQPCARELVNALAGAIMAEGTESWGSRHPEEWSLWYQLTLSGENDPRASTHQLQMARDPDVLRLERIAWLEVADRLEEALHEG</sequence>